<feature type="region of interest" description="Disordered" evidence="1">
    <location>
        <begin position="1"/>
        <end position="51"/>
    </location>
</feature>
<proteinExistence type="predicted"/>
<dbReference type="Proteomes" id="UP000799428">
    <property type="component" value="Unassembled WGS sequence"/>
</dbReference>
<protein>
    <submittedName>
        <fullName evidence="2">Uncharacterized protein</fullName>
    </submittedName>
</protein>
<feature type="compositionally biased region" description="Low complexity" evidence="1">
    <location>
        <begin position="25"/>
        <end position="40"/>
    </location>
</feature>
<gene>
    <name evidence="2" type="ORF">K504DRAFT_498072</name>
</gene>
<dbReference type="AlphaFoldDB" id="A0A6G1KLM1"/>
<reference evidence="2" key="1">
    <citation type="journal article" date="2020" name="Stud. Mycol.">
        <title>101 Dothideomycetes genomes: a test case for predicting lifestyles and emergence of pathogens.</title>
        <authorList>
            <person name="Haridas S."/>
            <person name="Albert R."/>
            <person name="Binder M."/>
            <person name="Bloem J."/>
            <person name="Labutti K."/>
            <person name="Salamov A."/>
            <person name="Andreopoulos B."/>
            <person name="Baker S."/>
            <person name="Barry K."/>
            <person name="Bills G."/>
            <person name="Bluhm B."/>
            <person name="Cannon C."/>
            <person name="Castanera R."/>
            <person name="Culley D."/>
            <person name="Daum C."/>
            <person name="Ezra D."/>
            <person name="Gonzalez J."/>
            <person name="Henrissat B."/>
            <person name="Kuo A."/>
            <person name="Liang C."/>
            <person name="Lipzen A."/>
            <person name="Lutzoni F."/>
            <person name="Magnuson J."/>
            <person name="Mondo S."/>
            <person name="Nolan M."/>
            <person name="Ohm R."/>
            <person name="Pangilinan J."/>
            <person name="Park H.-J."/>
            <person name="Ramirez L."/>
            <person name="Alfaro M."/>
            <person name="Sun H."/>
            <person name="Tritt A."/>
            <person name="Yoshinaga Y."/>
            <person name="Zwiers L.-H."/>
            <person name="Turgeon B."/>
            <person name="Goodwin S."/>
            <person name="Spatafora J."/>
            <person name="Crous P."/>
            <person name="Grigoriev I."/>
        </authorList>
    </citation>
    <scope>NUCLEOTIDE SEQUENCE</scope>
    <source>
        <strain evidence="2">CBS 279.74</strain>
    </source>
</reference>
<accession>A0A6G1KLM1</accession>
<evidence type="ECO:0000313" key="2">
    <source>
        <dbReference type="EMBL" id="KAF2713257.1"/>
    </source>
</evidence>
<sequence length="141" mass="15459">MSHPSPAQPNSDPPHSPTPCAIQLTPPSRSQTRTSSQHHQAAPPIPPRRTLTGAQISDLKLAIDEIQLELWESNSQLVKAGKLLRALKETIESMGGDSMQRRVVGQRIDSTDIKAGIERMQQSARLGGVRFEEYVESATDL</sequence>
<dbReference type="EMBL" id="MU005765">
    <property type="protein sequence ID" value="KAF2713257.1"/>
    <property type="molecule type" value="Genomic_DNA"/>
</dbReference>
<evidence type="ECO:0000313" key="3">
    <source>
        <dbReference type="Proteomes" id="UP000799428"/>
    </source>
</evidence>
<keyword evidence="3" id="KW-1185">Reference proteome</keyword>
<evidence type="ECO:0000256" key="1">
    <source>
        <dbReference type="SAM" id="MobiDB-lite"/>
    </source>
</evidence>
<name>A0A6G1KLM1_9PLEO</name>
<organism evidence="2 3">
    <name type="scientific">Pleomassaria siparia CBS 279.74</name>
    <dbReference type="NCBI Taxonomy" id="1314801"/>
    <lineage>
        <taxon>Eukaryota</taxon>
        <taxon>Fungi</taxon>
        <taxon>Dikarya</taxon>
        <taxon>Ascomycota</taxon>
        <taxon>Pezizomycotina</taxon>
        <taxon>Dothideomycetes</taxon>
        <taxon>Pleosporomycetidae</taxon>
        <taxon>Pleosporales</taxon>
        <taxon>Pleomassariaceae</taxon>
        <taxon>Pleomassaria</taxon>
    </lineage>
</organism>